<sequence length="307" mass="35070">MRKIFLFFISIILTFSLIGCSDKNVSQNEKVNLIVSKGFGNVQVYNEELGFEKDSSVIEIMEENLELKLEKGFTNSINGLKAESNNKKKLGWFYYVNGNLAQVGPKDYYINPEDSIIWDLHDWGNEIYISSIIGAYPNNFTKGYEGNVLKGEIRYSKEFKEDSENIAKFLKSEGLQELDQRELDDKDIKNEKINTVVIGDWDEVSKIDYINDIYNNEKGEIFFEIDEDYIKALDYDKKVSKEYKKGAVITSIPKGYGTGSNLWIVTGNDENSIENAAKLLYEEPEKIKGKFSVVVSGNEVLNIPVEK</sequence>
<feature type="domain" description="Transcobalamin-like C-terminal" evidence="1">
    <location>
        <begin position="54"/>
        <end position="121"/>
    </location>
</feature>
<proteinExistence type="predicted"/>
<evidence type="ECO:0000259" key="1">
    <source>
        <dbReference type="Pfam" id="PF14478"/>
    </source>
</evidence>
<evidence type="ECO:0000313" key="3">
    <source>
        <dbReference type="Proteomes" id="UP001222800"/>
    </source>
</evidence>
<reference evidence="2 3" key="1">
    <citation type="submission" date="2023-03" db="EMBL/GenBank/DDBJ databases">
        <title>Complete genome sequence of Tepidibacter sp. SWIR-1, isolated from a deep-sea hydrothermal vent.</title>
        <authorList>
            <person name="Li X."/>
        </authorList>
    </citation>
    <scope>NUCLEOTIDE SEQUENCE [LARGE SCALE GENOMIC DNA]</scope>
    <source>
        <strain evidence="2 3">SWIR-1</strain>
    </source>
</reference>
<dbReference type="Pfam" id="PF14478">
    <property type="entry name" value="DUF4430"/>
    <property type="match status" value="1"/>
</dbReference>
<dbReference type="InterPro" id="IPR027954">
    <property type="entry name" value="Transcobalamin-like_C"/>
</dbReference>
<organism evidence="2 3">
    <name type="scientific">Tepidibacter hydrothermalis</name>
    <dbReference type="NCBI Taxonomy" id="3036126"/>
    <lineage>
        <taxon>Bacteria</taxon>
        <taxon>Bacillati</taxon>
        <taxon>Bacillota</taxon>
        <taxon>Clostridia</taxon>
        <taxon>Peptostreptococcales</taxon>
        <taxon>Peptostreptococcaceae</taxon>
        <taxon>Tepidibacter</taxon>
    </lineage>
</organism>
<keyword evidence="3" id="KW-1185">Reference proteome</keyword>
<protein>
    <submittedName>
        <fullName evidence="2">DUF4430 domain-containing protein</fullName>
    </submittedName>
</protein>
<dbReference type="Proteomes" id="UP001222800">
    <property type="component" value="Chromosome"/>
</dbReference>
<evidence type="ECO:0000313" key="2">
    <source>
        <dbReference type="EMBL" id="WFD10711.1"/>
    </source>
</evidence>
<dbReference type="PROSITE" id="PS51257">
    <property type="entry name" value="PROKAR_LIPOPROTEIN"/>
    <property type="match status" value="1"/>
</dbReference>
<accession>A0ABY8ED51</accession>
<dbReference type="EMBL" id="CP120733">
    <property type="protein sequence ID" value="WFD10711.1"/>
    <property type="molecule type" value="Genomic_DNA"/>
</dbReference>
<dbReference type="Gene3D" id="2.170.130.30">
    <property type="match status" value="1"/>
</dbReference>
<name>A0ABY8ED51_9FIRM</name>
<gene>
    <name evidence="2" type="ORF">P4S50_01160</name>
</gene>
<dbReference type="RefSeq" id="WP_277732678.1">
    <property type="nucleotide sequence ID" value="NZ_CP120733.1"/>
</dbReference>